<dbReference type="Gene3D" id="3.90.1150.10">
    <property type="entry name" value="Aspartate Aminotransferase, domain 1"/>
    <property type="match status" value="1"/>
</dbReference>
<dbReference type="GO" id="GO:0030170">
    <property type="term" value="F:pyridoxal phosphate binding"/>
    <property type="evidence" value="ECO:0007669"/>
    <property type="project" value="InterPro"/>
</dbReference>
<keyword evidence="4 6" id="KW-0663">Pyridoxal phosphate</keyword>
<reference evidence="8" key="1">
    <citation type="submission" date="2021-02" db="EMBL/GenBank/DDBJ databases">
        <authorList>
            <person name="Nowell W R."/>
        </authorList>
    </citation>
    <scope>NUCLEOTIDE SEQUENCE</scope>
</reference>
<dbReference type="GO" id="GO:0006520">
    <property type="term" value="P:amino acid metabolic process"/>
    <property type="evidence" value="ECO:0007669"/>
    <property type="project" value="InterPro"/>
</dbReference>
<evidence type="ECO:0000256" key="7">
    <source>
        <dbReference type="SAM" id="MobiDB-lite"/>
    </source>
</evidence>
<keyword evidence="3" id="KW-0210">Decarboxylase</keyword>
<dbReference type="InterPro" id="IPR010977">
    <property type="entry name" value="Aromatic_deC"/>
</dbReference>
<evidence type="ECO:0000256" key="6">
    <source>
        <dbReference type="PIRSR" id="PIRSR602129-50"/>
    </source>
</evidence>
<dbReference type="InterPro" id="IPR002129">
    <property type="entry name" value="PyrdxlP-dep_de-COase"/>
</dbReference>
<organism evidence="8 9">
    <name type="scientific">Adineta ricciae</name>
    <name type="common">Rotifer</name>
    <dbReference type="NCBI Taxonomy" id="249248"/>
    <lineage>
        <taxon>Eukaryota</taxon>
        <taxon>Metazoa</taxon>
        <taxon>Spiralia</taxon>
        <taxon>Gnathifera</taxon>
        <taxon>Rotifera</taxon>
        <taxon>Eurotatoria</taxon>
        <taxon>Bdelloidea</taxon>
        <taxon>Adinetida</taxon>
        <taxon>Adinetidae</taxon>
        <taxon>Adineta</taxon>
    </lineage>
</organism>
<dbReference type="GO" id="GO:0019752">
    <property type="term" value="P:carboxylic acid metabolic process"/>
    <property type="evidence" value="ECO:0007669"/>
    <property type="project" value="InterPro"/>
</dbReference>
<feature type="compositionally biased region" description="Polar residues" evidence="7">
    <location>
        <begin position="634"/>
        <end position="643"/>
    </location>
</feature>
<proteinExistence type="inferred from homology"/>
<feature type="compositionally biased region" description="Low complexity" evidence="7">
    <location>
        <begin position="893"/>
        <end position="928"/>
    </location>
</feature>
<dbReference type="Pfam" id="PF00282">
    <property type="entry name" value="Pyridoxal_deC"/>
    <property type="match status" value="1"/>
</dbReference>
<dbReference type="PRINTS" id="PR00800">
    <property type="entry name" value="YHDCRBOXLASE"/>
</dbReference>
<comment type="cofactor">
    <cofactor evidence="1 6">
        <name>pyridoxal 5'-phosphate</name>
        <dbReference type="ChEBI" id="CHEBI:597326"/>
    </cofactor>
</comment>
<dbReference type="PANTHER" id="PTHR11999:SF70">
    <property type="entry name" value="MIP05841P"/>
    <property type="match status" value="1"/>
</dbReference>
<keyword evidence="5" id="KW-0456">Lyase</keyword>
<dbReference type="PANTHER" id="PTHR11999">
    <property type="entry name" value="GROUP II PYRIDOXAL-5-PHOSPHATE DECARBOXYLASE"/>
    <property type="match status" value="1"/>
</dbReference>
<dbReference type="Proteomes" id="UP000663828">
    <property type="component" value="Unassembled WGS sequence"/>
</dbReference>
<evidence type="ECO:0000256" key="3">
    <source>
        <dbReference type="ARBA" id="ARBA00022793"/>
    </source>
</evidence>
<dbReference type="InterPro" id="IPR015422">
    <property type="entry name" value="PyrdxlP-dep_Trfase_small"/>
</dbReference>
<feature type="modified residue" description="N6-(pyridoxal phosphate)lysine" evidence="6">
    <location>
        <position position="408"/>
    </location>
</feature>
<sequence>MAIPNDKNVYELDDGYSLSLENESVEYLKIELYRNRTLICHTSLNDNQCSAITHRLCDSRNEFYNLFIDVLRSAKSNVRVLDSKFLEITCTVRFGCQQSFTKVWMFKIQLERTLSADDGKKDDISLDPQDWSAIRSLGHRIMDDMVDYLRDLRLRPAWHQIPLEIRKTITQTDLPIYGQSASDVYNEVYSHILPYPVGNIHPHFWGYVQGTGSVVGAFAELISGTMNTMSWGGHQSSIYIERQVLSWLKVLMGFPDDDTSSGVLVSGTSVATIIALATARKKFSNRIMKVYCTKETHSCIIRAIDLLNIGKENLIFIPTNSERQIDLKVLEAMIDSQSCGFIVGSAGTVGTGAIDDFQGIADICMRRPSELWFHIDGAIGAVARCSKRLRLLLSGFERADSIAFDLHKWLFVPYECGCILIRDGKLHKATFSQPTASYLTLMSGGITPSEGEVFFSDYGLELSRNMKSLKVWMTLKTYGIETFGRIMEQNVDQAKYFTQLLQQHSNQFQILATGPLNIVCFRYIASDTDLVDWDIQNKFNKHLLITIQERGIAVVSPIVFDNEKFGLRMCITNHRTRMSDMEEFMTKLIELTDEFLDLEEYSFFDMFIWHKTMTESNQFDHLIPLTEISSRQSSCNLTSSNNAPPARKRSIDRDKRSSLLHSLFGRSSSKKKMVKSEERRRVITSGDQVKLPTIKMVYLEQGFDNKIEKDINTNQQSTNKSGDYSFPCLRYDFIQTKSPSPTDSANFKQLPKDNLHINPFATQSPIAKDESISSLSDPLSIRQHPNEEKPIIESVQSIPNVKPFAKTLEKTSFNPYQHKYTTQTPAYHYPKRLSAIEALAKKYSLSSTSRNSTGLFWYSANHQPMNRTALFSKQDSLVKQRKRADSSSDSDDTSSSSNTSTKPMVHQTSSSSSSSSMQSSSTASSSQSEQRTIKTVGQYNCNKYNEDDDLIRVDLKSKTSRISLSTNITTTSHSNSSSSLTQSTK</sequence>
<dbReference type="InterPro" id="IPR015424">
    <property type="entry name" value="PyrdxlP-dep_Trfase"/>
</dbReference>
<evidence type="ECO:0000313" key="9">
    <source>
        <dbReference type="Proteomes" id="UP000663828"/>
    </source>
</evidence>
<dbReference type="EMBL" id="CAJNOR010001862">
    <property type="protein sequence ID" value="CAF1211320.1"/>
    <property type="molecule type" value="Genomic_DNA"/>
</dbReference>
<evidence type="ECO:0000313" key="8">
    <source>
        <dbReference type="EMBL" id="CAF1211320.1"/>
    </source>
</evidence>
<comment type="similarity">
    <text evidence="2">Belongs to the group II decarboxylase family.</text>
</comment>
<dbReference type="InterPro" id="IPR015421">
    <property type="entry name" value="PyrdxlP-dep_Trfase_major"/>
</dbReference>
<evidence type="ECO:0000256" key="2">
    <source>
        <dbReference type="ARBA" id="ARBA00009533"/>
    </source>
</evidence>
<gene>
    <name evidence="8" type="ORF">XAT740_LOCUS24207</name>
</gene>
<evidence type="ECO:0000256" key="5">
    <source>
        <dbReference type="ARBA" id="ARBA00023239"/>
    </source>
</evidence>
<dbReference type="PROSITE" id="PS00392">
    <property type="entry name" value="DDC_GAD_HDC_YDC"/>
    <property type="match status" value="1"/>
</dbReference>
<dbReference type="SUPFAM" id="SSF53383">
    <property type="entry name" value="PLP-dependent transferases"/>
    <property type="match status" value="1"/>
</dbReference>
<keyword evidence="9" id="KW-1185">Reference proteome</keyword>
<evidence type="ECO:0000256" key="4">
    <source>
        <dbReference type="ARBA" id="ARBA00022898"/>
    </source>
</evidence>
<accession>A0A814X054</accession>
<dbReference type="InterPro" id="IPR021115">
    <property type="entry name" value="Pyridoxal-P_BS"/>
</dbReference>
<name>A0A814X054_ADIRI</name>
<protein>
    <submittedName>
        <fullName evidence="8">Uncharacterized protein</fullName>
    </submittedName>
</protein>
<feature type="region of interest" description="Disordered" evidence="7">
    <location>
        <begin position="634"/>
        <end position="653"/>
    </location>
</feature>
<dbReference type="AlphaFoldDB" id="A0A814X054"/>
<comment type="caution">
    <text evidence="8">The sequence shown here is derived from an EMBL/GenBank/DDBJ whole genome shotgun (WGS) entry which is preliminary data.</text>
</comment>
<evidence type="ECO:0000256" key="1">
    <source>
        <dbReference type="ARBA" id="ARBA00001933"/>
    </source>
</evidence>
<dbReference type="GO" id="GO:0016831">
    <property type="term" value="F:carboxy-lyase activity"/>
    <property type="evidence" value="ECO:0007669"/>
    <property type="project" value="UniProtKB-KW"/>
</dbReference>
<dbReference type="Gene3D" id="3.40.640.10">
    <property type="entry name" value="Type I PLP-dependent aspartate aminotransferase-like (Major domain)"/>
    <property type="match status" value="1"/>
</dbReference>
<dbReference type="Gene3D" id="1.20.1340.10">
    <property type="entry name" value="dopa decarboxylase, N-terminal domain"/>
    <property type="match status" value="1"/>
</dbReference>
<feature type="region of interest" description="Disordered" evidence="7">
    <location>
        <begin position="961"/>
        <end position="985"/>
    </location>
</feature>
<feature type="region of interest" description="Disordered" evidence="7">
    <location>
        <begin position="871"/>
        <end position="932"/>
    </location>
</feature>